<feature type="chain" id="PRO_5042082642" description="Peptidase C1A papain C-terminal domain-containing protein" evidence="4">
    <location>
        <begin position="19"/>
        <end position="621"/>
    </location>
</feature>
<dbReference type="PANTHER" id="PTHR12411">
    <property type="entry name" value="CYSTEINE PROTEASE FAMILY C1-RELATED"/>
    <property type="match status" value="1"/>
</dbReference>
<dbReference type="Pfam" id="PF00112">
    <property type="entry name" value="Peptidase_C1"/>
    <property type="match status" value="2"/>
</dbReference>
<evidence type="ECO:0000256" key="4">
    <source>
        <dbReference type="SAM" id="SignalP"/>
    </source>
</evidence>
<feature type="compositionally biased region" description="Basic and acidic residues" evidence="3">
    <location>
        <begin position="302"/>
        <end position="312"/>
    </location>
</feature>
<dbReference type="SUPFAM" id="SSF54001">
    <property type="entry name" value="Cysteine proteinases"/>
    <property type="match status" value="2"/>
</dbReference>
<sequence>MKLTTIVVILGLISLSYTLTFSEQLRKQPCYVKSDLDVQGNIKADYMYDYDSVPEEKLWNDVDGTNYLTVVKNQHLPQYCGSCWAQCVASSLSDRIKIMRKGAWPDVNIAPQVFVSCSMEDNGCHGGDMITAFQFGNENELTDETCSIYHARGHDNGYECAPVVKCRNCNPYDDCFIPDTYKTYKVAQFGRISGEKDMMAEISQNGPITCAIDATDELYYNYTGGIFEDKTGASDLNHGISVVGYGVEDGVKYWHVRNSWGETWGEKGFFKVVRGVNNIGIESDCAFGIPEDTWTDQAYHTTTDEERKDPRNDYTNGPYPTKKVEKLIKEKEYTHSCYIEGEWTEEERNFVPEQIQEMNDEVPEAIDWRNYEGKNYLSWNKNQHIPIYCGSCWAEGSTSALADRFNIYNWLTLGKTSEPQLSLSAQAIVNCHAGGDCSGGFHGQVYRYAQQNGIPHGSCEQYIAHNADDICSAFNVCRECVGPAPPADETGFDKCWPVENYNRYKSKKVRSFSGAQAMKEEIATFGPISCGIDSTEAFHNYKGGIFEEKGQTSINHIISLVGYGVDQETGTEYWIGRNSWGTYWGEGGFFRIKMHSDNNAIERDCAAGYPDVEEDYSQIFE</sequence>
<evidence type="ECO:0000256" key="3">
    <source>
        <dbReference type="SAM" id="MobiDB-lite"/>
    </source>
</evidence>
<feature type="signal peptide" evidence="4">
    <location>
        <begin position="1"/>
        <end position="18"/>
    </location>
</feature>
<comment type="similarity">
    <text evidence="1">Belongs to the peptidase C1 family.</text>
</comment>
<gene>
    <name evidence="6" type="ORF">ECRASSUSDP1_LOCUS3519</name>
</gene>
<feature type="domain" description="Peptidase C1A papain C-terminal" evidence="5">
    <location>
        <begin position="362"/>
        <end position="609"/>
    </location>
</feature>
<comment type="caution">
    <text evidence="6">The sequence shown here is derived from an EMBL/GenBank/DDBJ whole genome shotgun (WGS) entry which is preliminary data.</text>
</comment>
<reference evidence="6" key="1">
    <citation type="submission" date="2023-07" db="EMBL/GenBank/DDBJ databases">
        <authorList>
            <consortium name="AG Swart"/>
            <person name="Singh M."/>
            <person name="Singh A."/>
            <person name="Seah K."/>
            <person name="Emmerich C."/>
        </authorList>
    </citation>
    <scope>NUCLEOTIDE SEQUENCE</scope>
    <source>
        <strain evidence="6">DP1</strain>
    </source>
</reference>
<feature type="domain" description="Peptidase C1A papain C-terminal" evidence="5">
    <location>
        <begin position="53"/>
        <end position="289"/>
    </location>
</feature>
<name>A0AAD1U7S5_EUPCR</name>
<dbReference type="Proteomes" id="UP001295684">
    <property type="component" value="Unassembled WGS sequence"/>
</dbReference>
<dbReference type="EMBL" id="CAMPGE010003364">
    <property type="protein sequence ID" value="CAI2362197.1"/>
    <property type="molecule type" value="Genomic_DNA"/>
</dbReference>
<dbReference type="AlphaFoldDB" id="A0AAD1U7S5"/>
<dbReference type="InterPro" id="IPR025661">
    <property type="entry name" value="Pept_asp_AS"/>
</dbReference>
<evidence type="ECO:0000256" key="1">
    <source>
        <dbReference type="ARBA" id="ARBA00008455"/>
    </source>
</evidence>
<dbReference type="InterPro" id="IPR013128">
    <property type="entry name" value="Peptidase_C1A"/>
</dbReference>
<evidence type="ECO:0000259" key="5">
    <source>
        <dbReference type="SMART" id="SM00645"/>
    </source>
</evidence>
<keyword evidence="7" id="KW-1185">Reference proteome</keyword>
<dbReference type="FunFam" id="3.90.70.10:FF:000117">
    <property type="entry name" value="Probable papain cysteine protease"/>
    <property type="match status" value="2"/>
</dbReference>
<proteinExistence type="inferred from homology"/>
<feature type="region of interest" description="Disordered" evidence="3">
    <location>
        <begin position="300"/>
        <end position="319"/>
    </location>
</feature>
<organism evidence="6 7">
    <name type="scientific">Euplotes crassus</name>
    <dbReference type="NCBI Taxonomy" id="5936"/>
    <lineage>
        <taxon>Eukaryota</taxon>
        <taxon>Sar</taxon>
        <taxon>Alveolata</taxon>
        <taxon>Ciliophora</taxon>
        <taxon>Intramacronucleata</taxon>
        <taxon>Spirotrichea</taxon>
        <taxon>Hypotrichia</taxon>
        <taxon>Euplotida</taxon>
        <taxon>Euplotidae</taxon>
        <taxon>Moneuplotes</taxon>
    </lineage>
</organism>
<dbReference type="InterPro" id="IPR038765">
    <property type="entry name" value="Papain-like_cys_pep_sf"/>
</dbReference>
<dbReference type="SMART" id="SM00645">
    <property type="entry name" value="Pept_C1"/>
    <property type="match status" value="2"/>
</dbReference>
<keyword evidence="4" id="KW-0732">Signal</keyword>
<dbReference type="PROSITE" id="PS00640">
    <property type="entry name" value="THIOL_PROTEASE_ASN"/>
    <property type="match status" value="1"/>
</dbReference>
<protein>
    <recommendedName>
        <fullName evidence="5">Peptidase C1A papain C-terminal domain-containing protein</fullName>
    </recommendedName>
</protein>
<evidence type="ECO:0000313" key="6">
    <source>
        <dbReference type="EMBL" id="CAI2362197.1"/>
    </source>
</evidence>
<dbReference type="Gene3D" id="3.90.70.10">
    <property type="entry name" value="Cysteine proteinases"/>
    <property type="match status" value="2"/>
</dbReference>
<evidence type="ECO:0000256" key="2">
    <source>
        <dbReference type="ARBA" id="ARBA00023145"/>
    </source>
</evidence>
<accession>A0AAD1U7S5</accession>
<evidence type="ECO:0000313" key="7">
    <source>
        <dbReference type="Proteomes" id="UP001295684"/>
    </source>
</evidence>
<dbReference type="InterPro" id="IPR000668">
    <property type="entry name" value="Peptidase_C1A_C"/>
</dbReference>
<keyword evidence="2" id="KW-0865">Zymogen</keyword>
<dbReference type="GO" id="GO:0006508">
    <property type="term" value="P:proteolysis"/>
    <property type="evidence" value="ECO:0007669"/>
    <property type="project" value="InterPro"/>
</dbReference>
<dbReference type="GO" id="GO:0008234">
    <property type="term" value="F:cysteine-type peptidase activity"/>
    <property type="evidence" value="ECO:0007669"/>
    <property type="project" value="InterPro"/>
</dbReference>